<dbReference type="NCBIfam" id="TIGR02454">
    <property type="entry name" value="ECF_T_CbiQ"/>
    <property type="match status" value="1"/>
</dbReference>
<keyword evidence="8" id="KW-1185">Reference proteome</keyword>
<feature type="transmembrane region" description="Helical" evidence="6">
    <location>
        <begin position="135"/>
        <end position="157"/>
    </location>
</feature>
<evidence type="ECO:0000256" key="5">
    <source>
        <dbReference type="ARBA" id="ARBA00023136"/>
    </source>
</evidence>
<comment type="subcellular location">
    <subcellularLocation>
        <location evidence="1">Cell membrane</location>
        <topology evidence="1">Multi-pass membrane protein</topology>
    </subcellularLocation>
</comment>
<evidence type="ECO:0000256" key="3">
    <source>
        <dbReference type="ARBA" id="ARBA00022692"/>
    </source>
</evidence>
<evidence type="ECO:0000256" key="2">
    <source>
        <dbReference type="ARBA" id="ARBA00022475"/>
    </source>
</evidence>
<organism evidence="7 8">
    <name type="scientific">Cutibacterium equinum</name>
    <dbReference type="NCBI Taxonomy" id="3016342"/>
    <lineage>
        <taxon>Bacteria</taxon>
        <taxon>Bacillati</taxon>
        <taxon>Actinomycetota</taxon>
        <taxon>Actinomycetes</taxon>
        <taxon>Propionibacteriales</taxon>
        <taxon>Propionibacteriaceae</taxon>
        <taxon>Cutibacterium</taxon>
    </lineage>
</organism>
<dbReference type="Proteomes" id="UP001212097">
    <property type="component" value="Chromosome"/>
</dbReference>
<evidence type="ECO:0000313" key="7">
    <source>
        <dbReference type="EMBL" id="WCC80324.1"/>
    </source>
</evidence>
<feature type="transmembrane region" description="Helical" evidence="6">
    <location>
        <begin position="54"/>
        <end position="73"/>
    </location>
</feature>
<feature type="transmembrane region" description="Helical" evidence="6">
    <location>
        <begin position="85"/>
        <end position="104"/>
    </location>
</feature>
<dbReference type="InterPro" id="IPR012809">
    <property type="entry name" value="ECF_CbiQ"/>
</dbReference>
<evidence type="ECO:0000256" key="4">
    <source>
        <dbReference type="ARBA" id="ARBA00022989"/>
    </source>
</evidence>
<dbReference type="InterPro" id="IPR003339">
    <property type="entry name" value="ABC/ECF_trnsptr_transmembrane"/>
</dbReference>
<keyword evidence="4 6" id="KW-1133">Transmembrane helix</keyword>
<keyword evidence="2" id="KW-1003">Cell membrane</keyword>
<gene>
    <name evidence="7" type="primary">cbiQ</name>
    <name evidence="7" type="ORF">O6R08_01905</name>
</gene>
<protein>
    <submittedName>
        <fullName evidence="7">Cobalt ECF transporter T component CbiQ</fullName>
    </submittedName>
</protein>
<name>A0ABY7R0P4_9ACTN</name>
<feature type="transmembrane region" description="Helical" evidence="6">
    <location>
        <begin position="257"/>
        <end position="275"/>
    </location>
</feature>
<proteinExistence type="predicted"/>
<keyword evidence="3 6" id="KW-0812">Transmembrane</keyword>
<dbReference type="InterPro" id="IPR052770">
    <property type="entry name" value="Cobalt_transport_CbiQ"/>
</dbReference>
<reference evidence="7 8" key="1">
    <citation type="submission" date="2023-06" db="EMBL/GenBank/DDBJ databases">
        <title>The Gram-positive Non-spore-bearing Anaerobic Bacilli of Human Feces.</title>
        <authorList>
            <person name="Eggerth A.H."/>
        </authorList>
    </citation>
    <scope>NUCLEOTIDE SEQUENCE [LARGE SCALE GENOMIC DNA]</scope>
    <source>
        <strain evidence="7 8">CBA3108</strain>
    </source>
</reference>
<evidence type="ECO:0000256" key="1">
    <source>
        <dbReference type="ARBA" id="ARBA00004651"/>
    </source>
</evidence>
<dbReference type="PANTHER" id="PTHR43723">
    <property type="entry name" value="COBALT TRANSPORT PROTEIN CBIQ"/>
    <property type="match status" value="1"/>
</dbReference>
<evidence type="ECO:0000313" key="8">
    <source>
        <dbReference type="Proteomes" id="UP001212097"/>
    </source>
</evidence>
<dbReference type="RefSeq" id="WP_271418505.1">
    <property type="nucleotide sequence ID" value="NZ_CP115668.1"/>
</dbReference>
<accession>A0ABY7R0P4</accession>
<dbReference type="Pfam" id="PF02361">
    <property type="entry name" value="CbiQ"/>
    <property type="match status" value="1"/>
</dbReference>
<keyword evidence="5 6" id="KW-0472">Membrane</keyword>
<dbReference type="CDD" id="cd16914">
    <property type="entry name" value="EcfT"/>
    <property type="match status" value="1"/>
</dbReference>
<sequence length="281" mass="30279">MTITSLDDAAWDSPWRRRPVGEKVALSTALLLTSLCTPPMEASSWVSPVVGSGIWPGSLLAGIVSLIVILGPARIRRRVLWQAMAAPIVFLVIGAISVLISVGSSPEGTVWWHAGVFSIGPVSTAQAMSLMEHGICGTLTVMVLAVTTPMVDLLTWLRKFHIPDPLLEIASLTYRLIFVLLDTMVSASEAQRARLGNTPAGRFGGFNRRMNNTAALLGSVGIRAWTRANRLNDGLVNRGFESALVTLPVTRVGSARFKIIVVLVIAGLWAISWTTTGRMLR</sequence>
<dbReference type="PANTHER" id="PTHR43723:SF1">
    <property type="entry name" value="COBALT TRANSPORT PROTEIN CBIQ"/>
    <property type="match status" value="1"/>
</dbReference>
<dbReference type="EMBL" id="CP115668">
    <property type="protein sequence ID" value="WCC80324.1"/>
    <property type="molecule type" value="Genomic_DNA"/>
</dbReference>
<evidence type="ECO:0000256" key="6">
    <source>
        <dbReference type="SAM" id="Phobius"/>
    </source>
</evidence>